<feature type="domain" description="YgjP-like metallopeptidase" evidence="1">
    <location>
        <begin position="27"/>
        <end position="232"/>
    </location>
</feature>
<dbReference type="GO" id="GO:0016787">
    <property type="term" value="F:hydrolase activity"/>
    <property type="evidence" value="ECO:0007669"/>
    <property type="project" value="UniProtKB-KW"/>
</dbReference>
<dbReference type="InterPro" id="IPR053136">
    <property type="entry name" value="UTP_pyrophosphatase-like"/>
</dbReference>
<dbReference type="OrthoDB" id="9811177at2"/>
<name>A0A2T1FC68_9CYAN</name>
<evidence type="ECO:0000259" key="1">
    <source>
        <dbReference type="Pfam" id="PF01863"/>
    </source>
</evidence>
<dbReference type="CDD" id="cd07344">
    <property type="entry name" value="M48_yhfN_like"/>
    <property type="match status" value="1"/>
</dbReference>
<dbReference type="EMBL" id="PVWO01000582">
    <property type="protein sequence ID" value="PSB42509.1"/>
    <property type="molecule type" value="Genomic_DNA"/>
</dbReference>
<dbReference type="RefSeq" id="WP_106312144.1">
    <property type="nucleotide sequence ID" value="NZ_PVWO01000582.1"/>
</dbReference>
<dbReference type="PANTHER" id="PTHR30399">
    <property type="entry name" value="UNCHARACTERIZED PROTEIN YGJP"/>
    <property type="match status" value="1"/>
</dbReference>
<evidence type="ECO:0000313" key="2">
    <source>
        <dbReference type="EMBL" id="PSB42509.1"/>
    </source>
</evidence>
<dbReference type="Pfam" id="PF01863">
    <property type="entry name" value="YgjP-like"/>
    <property type="match status" value="1"/>
</dbReference>
<proteinExistence type="predicted"/>
<organism evidence="2 3">
    <name type="scientific">Chamaesiphon polymorphus CCALA 037</name>
    <dbReference type="NCBI Taxonomy" id="2107692"/>
    <lineage>
        <taxon>Bacteria</taxon>
        <taxon>Bacillati</taxon>
        <taxon>Cyanobacteriota</taxon>
        <taxon>Cyanophyceae</taxon>
        <taxon>Gomontiellales</taxon>
        <taxon>Chamaesiphonaceae</taxon>
        <taxon>Chamaesiphon</taxon>
    </lineage>
</organism>
<comment type="caution">
    <text evidence="2">The sequence shown here is derived from an EMBL/GenBank/DDBJ whole genome shotgun (WGS) entry which is preliminary data.</text>
</comment>
<protein>
    <submittedName>
        <fullName evidence="2">Metal-dependent hydrolase</fullName>
    </submittedName>
</protein>
<dbReference type="PANTHER" id="PTHR30399:SF1">
    <property type="entry name" value="UTP PYROPHOSPHATASE"/>
    <property type="match status" value="1"/>
</dbReference>
<dbReference type="Proteomes" id="UP000238937">
    <property type="component" value="Unassembled WGS sequence"/>
</dbReference>
<accession>A0A2T1FC68</accession>
<dbReference type="Gene3D" id="3.30.2010.10">
    <property type="entry name" value="Metalloproteases ('zincins'), catalytic domain"/>
    <property type="match status" value="1"/>
</dbReference>
<evidence type="ECO:0000313" key="3">
    <source>
        <dbReference type="Proteomes" id="UP000238937"/>
    </source>
</evidence>
<keyword evidence="3" id="KW-1185">Reference proteome</keyword>
<reference evidence="2 3" key="1">
    <citation type="submission" date="2018-03" db="EMBL/GenBank/DDBJ databases">
        <title>The ancient ancestry and fast evolution of plastids.</title>
        <authorList>
            <person name="Moore K.R."/>
            <person name="Magnabosco C."/>
            <person name="Momper L."/>
            <person name="Gold D.A."/>
            <person name="Bosak T."/>
            <person name="Fournier G.P."/>
        </authorList>
    </citation>
    <scope>NUCLEOTIDE SEQUENCE [LARGE SCALE GENOMIC DNA]</scope>
    <source>
        <strain evidence="2 3">CCALA 037</strain>
    </source>
</reference>
<keyword evidence="2" id="KW-0378">Hydrolase</keyword>
<sequence length="238" mass="27645">MAVQTITTIDLGNLVIDVVRKNIKNVHLRVYPPSGNVQISAPLRMNLDTICVFAISKLDWIEKHQQKIRSQVREIPREYIDRESHYLWGKRYLLSLVELDTSPSLELCHDRLILQVRPGTNAIDKQAIVNEFYCQQLEAAISPLIDKWERLIGVSVTSFSIRKMKTKWGSCTPSLGTIRFNLELAKKPTECLEYVVVHELVHLLEPSHNKRFIAFMDAFMPKWRFYKSELNRLPIDSN</sequence>
<gene>
    <name evidence="2" type="ORF">C7B77_26670</name>
</gene>
<dbReference type="AlphaFoldDB" id="A0A2T1FC68"/>
<dbReference type="InterPro" id="IPR002725">
    <property type="entry name" value="YgjP-like_metallopeptidase"/>
</dbReference>